<dbReference type="Pfam" id="PF00041">
    <property type="entry name" value="fn3"/>
    <property type="match status" value="1"/>
</dbReference>
<dbReference type="STRING" id="38654.A0A1U7RJJ2"/>
<protein>
    <submittedName>
        <fullName evidence="8">Leucine-rich repeat Neuronal protein 4</fullName>
    </submittedName>
</protein>
<dbReference type="AlphaFoldDB" id="A0A1U7RJJ2"/>
<dbReference type="PROSITE" id="PS50853">
    <property type="entry name" value="FN3"/>
    <property type="match status" value="1"/>
</dbReference>
<dbReference type="GeneID" id="102377610"/>
<evidence type="ECO:0000259" key="6">
    <source>
        <dbReference type="PROSITE" id="PS50853"/>
    </source>
</evidence>
<keyword evidence="4" id="KW-1133">Transmembrane helix</keyword>
<dbReference type="SMART" id="SM00369">
    <property type="entry name" value="LRR_TYP"/>
    <property type="match status" value="4"/>
</dbReference>
<dbReference type="SUPFAM" id="SSF52058">
    <property type="entry name" value="L domain-like"/>
    <property type="match status" value="1"/>
</dbReference>
<evidence type="ECO:0000313" key="7">
    <source>
        <dbReference type="Proteomes" id="UP000189705"/>
    </source>
</evidence>
<feature type="signal peptide" evidence="5">
    <location>
        <begin position="1"/>
        <end position="17"/>
    </location>
</feature>
<evidence type="ECO:0000256" key="4">
    <source>
        <dbReference type="SAM" id="Phobius"/>
    </source>
</evidence>
<dbReference type="PANTHER" id="PTHR24369:SF216">
    <property type="entry name" value="CD180 MOLECULE"/>
    <property type="match status" value="1"/>
</dbReference>
<dbReference type="InterPro" id="IPR036116">
    <property type="entry name" value="FN3_sf"/>
</dbReference>
<feature type="region of interest" description="Disordered" evidence="3">
    <location>
        <begin position="542"/>
        <end position="570"/>
    </location>
</feature>
<proteinExistence type="predicted"/>
<keyword evidence="7" id="KW-1185">Reference proteome</keyword>
<dbReference type="InterPro" id="IPR013783">
    <property type="entry name" value="Ig-like_fold"/>
</dbReference>
<dbReference type="Proteomes" id="UP000189705">
    <property type="component" value="Unplaced"/>
</dbReference>
<dbReference type="SMART" id="SM00060">
    <property type="entry name" value="FN3"/>
    <property type="match status" value="1"/>
</dbReference>
<sequence length="787" mass="87424">MFSLLLTLSLLVLKVASGPTKRAASLTLGDFMNVFLLAEESSWKNVNLSSMSCEDMRNNTWTILHLTNHSLSSFPACLPEVVETLDLSTNVLSMLNGTEIVNLPNLRILSLRQNNIEEVIWGSEALSSLRFLDLSLNKLSSVPSCQGSYLPNLKWLSLAGNPITQIQPLAFSCYPQLQFLNLSATLLGQDTGGGIRESAFAMRMLPGDTSRRSDNTIHVLDLSGTSLEKLQQEWTQDLPNLSSLHLTRMARLRSLDTDLFKSMPRLRELNCQDSHMLSSVRTKIFEDAPHLRFLIFQNCNLSSFDPWNTSSSESVVINLSGNPLQCNCKLSWLLSDPARIVLERRANTTCNTAPRDRDTPSSSLSLLLLYEECQSRRNDTLPESVTPFHRDSPSHVTINNPTSAAMLTDPALVFLDVVSDAIVSQSTVSETGMELMKEKPTQGIHPLYKEEAFSKSVDSPSTVTPEATSSDILEELSSNSFMEHNTVITTQTDQSKENTTIAINLFHYEGKLHQFTNDPSTDVSVTDSPMLLSELSKYSLTPQDTINTSPTDQLQQGSFKAKSNPDPTQTGIPIHYVEDYEYEEEEAATQPRHVPCDYNPCKHLQKPCSELQTLSPCLCPGVSGEDTVPDSPRLREVSEITDTSALIHWCAPNSVVNSYQLVFHAEGSEEGQTSFDEIYTTARQHTLYKLSPDTTYKVCVIALNKAGASPRERVLSNPCTQFKTKPSYKTILAALSATSGLFLLTTIILSVCLCKKCRKPQAEQYGTHLVSYKNPAFDYPLKLQTYN</sequence>
<dbReference type="GO" id="GO:0005886">
    <property type="term" value="C:plasma membrane"/>
    <property type="evidence" value="ECO:0007669"/>
    <property type="project" value="TreeGrafter"/>
</dbReference>
<dbReference type="PROSITE" id="PS51450">
    <property type="entry name" value="LRR"/>
    <property type="match status" value="2"/>
</dbReference>
<reference evidence="8" key="1">
    <citation type="submission" date="2022-04" db="UniProtKB">
        <authorList>
            <consortium name="RefSeq"/>
        </authorList>
    </citation>
    <scope>IDENTIFICATION</scope>
</reference>
<accession>A0A1U7RJJ2</accession>
<feature type="transmembrane region" description="Helical" evidence="4">
    <location>
        <begin position="731"/>
        <end position="754"/>
    </location>
</feature>
<dbReference type="Gene3D" id="3.80.10.10">
    <property type="entry name" value="Ribonuclease Inhibitor"/>
    <property type="match status" value="2"/>
</dbReference>
<keyword evidence="2" id="KW-0677">Repeat</keyword>
<dbReference type="CDD" id="cd00063">
    <property type="entry name" value="FN3"/>
    <property type="match status" value="1"/>
</dbReference>
<name>A0A1U7RJJ2_ALLSI</name>
<dbReference type="Pfam" id="PF13855">
    <property type="entry name" value="LRR_8"/>
    <property type="match status" value="2"/>
</dbReference>
<dbReference type="Gene3D" id="2.60.40.10">
    <property type="entry name" value="Immunoglobulins"/>
    <property type="match status" value="1"/>
</dbReference>
<keyword evidence="1" id="KW-0433">Leucine-rich repeat</keyword>
<evidence type="ECO:0000313" key="8">
    <source>
        <dbReference type="RefSeq" id="XP_006015499.1"/>
    </source>
</evidence>
<evidence type="ECO:0000313" key="9">
    <source>
        <dbReference type="RefSeq" id="XP_025057951.1"/>
    </source>
</evidence>
<dbReference type="InterPro" id="IPR003961">
    <property type="entry name" value="FN3_dom"/>
</dbReference>
<keyword evidence="4" id="KW-0812">Transmembrane</keyword>
<feature type="chain" id="PRO_5044566409" evidence="5">
    <location>
        <begin position="18"/>
        <end position="787"/>
    </location>
</feature>
<dbReference type="RefSeq" id="XP_006015499.1">
    <property type="nucleotide sequence ID" value="XM_006015437.2"/>
</dbReference>
<dbReference type="RefSeq" id="XP_025057951.1">
    <property type="nucleotide sequence ID" value="XM_025202166.1"/>
</dbReference>
<organism evidence="8">
    <name type="scientific">Alligator sinensis</name>
    <name type="common">Chinese alligator</name>
    <dbReference type="NCBI Taxonomy" id="38654"/>
    <lineage>
        <taxon>Eukaryota</taxon>
        <taxon>Metazoa</taxon>
        <taxon>Chordata</taxon>
        <taxon>Craniata</taxon>
        <taxon>Vertebrata</taxon>
        <taxon>Euteleostomi</taxon>
        <taxon>Archelosauria</taxon>
        <taxon>Archosauria</taxon>
        <taxon>Crocodylia</taxon>
        <taxon>Alligatoridae</taxon>
        <taxon>Alligatorinae</taxon>
        <taxon>Alligator</taxon>
    </lineage>
</organism>
<feature type="domain" description="Fibronectin type-III" evidence="6">
    <location>
        <begin position="628"/>
        <end position="727"/>
    </location>
</feature>
<gene>
    <name evidence="8 9" type="primary">LRRN4</name>
</gene>
<keyword evidence="5" id="KW-0732">Signal</keyword>
<dbReference type="InterPro" id="IPR003591">
    <property type="entry name" value="Leu-rich_rpt_typical-subtyp"/>
</dbReference>
<dbReference type="InterPro" id="IPR001611">
    <property type="entry name" value="Leu-rich_rpt"/>
</dbReference>
<feature type="compositionally biased region" description="Polar residues" evidence="3">
    <location>
        <begin position="542"/>
        <end position="558"/>
    </location>
</feature>
<dbReference type="InterPro" id="IPR032675">
    <property type="entry name" value="LRR_dom_sf"/>
</dbReference>
<dbReference type="eggNOG" id="KOG0619">
    <property type="taxonomic scope" value="Eukaryota"/>
</dbReference>
<dbReference type="PANTHER" id="PTHR24369">
    <property type="entry name" value="ANTIGEN BSP, PUTATIVE-RELATED"/>
    <property type="match status" value="1"/>
</dbReference>
<evidence type="ECO:0000256" key="1">
    <source>
        <dbReference type="ARBA" id="ARBA00022614"/>
    </source>
</evidence>
<evidence type="ECO:0000256" key="5">
    <source>
        <dbReference type="SAM" id="SignalP"/>
    </source>
</evidence>
<dbReference type="InterPro" id="IPR050541">
    <property type="entry name" value="LRR_TM_domain-containing"/>
</dbReference>
<dbReference type="CTD" id="164312"/>
<evidence type="ECO:0000256" key="3">
    <source>
        <dbReference type="SAM" id="MobiDB-lite"/>
    </source>
</evidence>
<evidence type="ECO:0000256" key="2">
    <source>
        <dbReference type="ARBA" id="ARBA00022737"/>
    </source>
</evidence>
<dbReference type="KEGG" id="asn:102377610"/>
<keyword evidence="4" id="KW-0472">Membrane</keyword>
<dbReference type="SUPFAM" id="SSF49265">
    <property type="entry name" value="Fibronectin type III"/>
    <property type="match status" value="1"/>
</dbReference>